<reference evidence="1 2" key="1">
    <citation type="journal article" date="2013" name="Curr. Biol.">
        <title>The Genome of the Foraminiferan Reticulomyxa filosa.</title>
        <authorList>
            <person name="Glockner G."/>
            <person name="Hulsmann N."/>
            <person name="Schleicher M."/>
            <person name="Noegel A.A."/>
            <person name="Eichinger L."/>
            <person name="Gallinger C."/>
            <person name="Pawlowski J."/>
            <person name="Sierra R."/>
            <person name="Euteneuer U."/>
            <person name="Pillet L."/>
            <person name="Moustafa A."/>
            <person name="Platzer M."/>
            <person name="Groth M."/>
            <person name="Szafranski K."/>
            <person name="Schliwa M."/>
        </authorList>
    </citation>
    <scope>NUCLEOTIDE SEQUENCE [LARGE SCALE GENOMIC DNA]</scope>
</reference>
<evidence type="ECO:0000313" key="1">
    <source>
        <dbReference type="EMBL" id="ETO06256.1"/>
    </source>
</evidence>
<gene>
    <name evidence="1" type="ORF">RFI_31141</name>
</gene>
<dbReference type="EMBL" id="ASPP01027305">
    <property type="protein sequence ID" value="ETO06256.1"/>
    <property type="molecule type" value="Genomic_DNA"/>
</dbReference>
<comment type="caution">
    <text evidence="1">The sequence shown here is derived from an EMBL/GenBank/DDBJ whole genome shotgun (WGS) entry which is preliminary data.</text>
</comment>
<accession>X6LY18</accession>
<proteinExistence type="predicted"/>
<dbReference type="AlphaFoldDB" id="X6LY18"/>
<keyword evidence="2" id="KW-1185">Reference proteome</keyword>
<name>X6LY18_RETFI</name>
<sequence length="92" mass="11121">MNDIYENSDIIINLQQITNQRKNKQSKYYVKEIVPRAHNDKMYTSRVSMYTNTKKKIAHFLQYCYFKSFLYISNEKNSTKKSKFLKFALMTN</sequence>
<dbReference type="Proteomes" id="UP000023152">
    <property type="component" value="Unassembled WGS sequence"/>
</dbReference>
<evidence type="ECO:0000313" key="2">
    <source>
        <dbReference type="Proteomes" id="UP000023152"/>
    </source>
</evidence>
<organism evidence="1 2">
    <name type="scientific">Reticulomyxa filosa</name>
    <dbReference type="NCBI Taxonomy" id="46433"/>
    <lineage>
        <taxon>Eukaryota</taxon>
        <taxon>Sar</taxon>
        <taxon>Rhizaria</taxon>
        <taxon>Retaria</taxon>
        <taxon>Foraminifera</taxon>
        <taxon>Monothalamids</taxon>
        <taxon>Reticulomyxidae</taxon>
        <taxon>Reticulomyxa</taxon>
    </lineage>
</organism>
<protein>
    <submittedName>
        <fullName evidence="1">Uncharacterized protein</fullName>
    </submittedName>
</protein>